<dbReference type="InterPro" id="IPR027417">
    <property type="entry name" value="P-loop_NTPase"/>
</dbReference>
<dbReference type="PANTHER" id="PTHR35894:SF1">
    <property type="entry name" value="PHOSPHORIBULOKINASE _ URIDINE KINASE FAMILY"/>
    <property type="match status" value="1"/>
</dbReference>
<feature type="domain" description="AAA+ ATPase" evidence="2">
    <location>
        <begin position="143"/>
        <end position="307"/>
    </location>
</feature>
<dbReference type="Gene3D" id="3.40.50.300">
    <property type="entry name" value="P-loop containing nucleotide triphosphate hydrolases"/>
    <property type="match status" value="1"/>
</dbReference>
<dbReference type="InterPro" id="IPR049945">
    <property type="entry name" value="AAA_22"/>
</dbReference>
<evidence type="ECO:0000313" key="3">
    <source>
        <dbReference type="EMBL" id="VFK16226.1"/>
    </source>
</evidence>
<accession>A0A450WGL9</accession>
<evidence type="ECO:0000256" key="1">
    <source>
        <dbReference type="SAM" id="MobiDB-lite"/>
    </source>
</evidence>
<dbReference type="CDD" id="cd00093">
    <property type="entry name" value="HTH_XRE"/>
    <property type="match status" value="1"/>
</dbReference>
<dbReference type="InterPro" id="IPR003593">
    <property type="entry name" value="AAA+_ATPase"/>
</dbReference>
<reference evidence="3" key="1">
    <citation type="submission" date="2019-02" db="EMBL/GenBank/DDBJ databases">
        <authorList>
            <person name="Gruber-Vodicka R. H."/>
            <person name="Seah K. B. B."/>
        </authorList>
    </citation>
    <scope>NUCLEOTIDE SEQUENCE</scope>
    <source>
        <strain evidence="3">BECK_BY7</strain>
    </source>
</reference>
<dbReference type="EMBL" id="CAADFN010000022">
    <property type="protein sequence ID" value="VFK16226.1"/>
    <property type="molecule type" value="Genomic_DNA"/>
</dbReference>
<name>A0A450WGL9_9GAMM</name>
<dbReference type="InterPro" id="IPR001387">
    <property type="entry name" value="Cro/C1-type_HTH"/>
</dbReference>
<sequence length="391" mass="43298">MPNLKRILRGHGISYRALASEIGVSPTAVSNLVNHGALPKRDAARIRGSIAAFLAAHVGEVDIDDALSSEKETASGRGNARRPRTNTEKEDMLLRKHRLTPEALQHFALSGNPFDQEIDSHEDIFLTQELRYAREAMLDVAERGGFLAIIGESGSGKSTLRQDLIDRIRREERPIVVIEPYVLGMEDNDRKGKTLRATHIAEAILHALHPDATVRQSPEARFRQVHNALKHSSRTGMQHVLILEEAHGLATPTIKHLKRFIEMKEGFKGLLSILLIGQQKLRKRKISDANFEVREVAQRCQFIELGPMDTEIGAYLAFKLGRIDKDIGEVIDEGGIAAIQGRLTLSGNRQGRREAISMVYPLVVNNLMAAAMNRAAFARSPMVTADAVTKA</sequence>
<gene>
    <name evidence="3" type="ORF">BECKLFY1418C_GA0070996_10225</name>
</gene>
<dbReference type="SUPFAM" id="SSF52540">
    <property type="entry name" value="P-loop containing nucleoside triphosphate hydrolases"/>
    <property type="match status" value="1"/>
</dbReference>
<dbReference type="AlphaFoldDB" id="A0A450WGL9"/>
<dbReference type="PANTHER" id="PTHR35894">
    <property type="entry name" value="GENERAL SECRETION PATHWAY PROTEIN A-RELATED"/>
    <property type="match status" value="1"/>
</dbReference>
<organism evidence="3">
    <name type="scientific">Candidatus Kentrum sp. LFY</name>
    <dbReference type="NCBI Taxonomy" id="2126342"/>
    <lineage>
        <taxon>Bacteria</taxon>
        <taxon>Pseudomonadati</taxon>
        <taxon>Pseudomonadota</taxon>
        <taxon>Gammaproteobacteria</taxon>
        <taxon>Candidatus Kentrum</taxon>
    </lineage>
</organism>
<dbReference type="GO" id="GO:0016887">
    <property type="term" value="F:ATP hydrolysis activity"/>
    <property type="evidence" value="ECO:0007669"/>
    <property type="project" value="InterPro"/>
</dbReference>
<evidence type="ECO:0000259" key="2">
    <source>
        <dbReference type="SMART" id="SM00382"/>
    </source>
</evidence>
<proteinExistence type="predicted"/>
<dbReference type="InterPro" id="IPR052026">
    <property type="entry name" value="ExeA_AAA_ATPase_DNA-bind"/>
</dbReference>
<protein>
    <submittedName>
        <fullName evidence="3">Type II secretory pathway, component ExeA (Predicted ATPase)</fullName>
    </submittedName>
</protein>
<dbReference type="Pfam" id="PF13401">
    <property type="entry name" value="AAA_22"/>
    <property type="match status" value="1"/>
</dbReference>
<dbReference type="SMART" id="SM00382">
    <property type="entry name" value="AAA"/>
    <property type="match status" value="1"/>
</dbReference>
<feature type="region of interest" description="Disordered" evidence="1">
    <location>
        <begin position="67"/>
        <end position="89"/>
    </location>
</feature>